<keyword evidence="9" id="KW-1185">Reference proteome</keyword>
<proteinExistence type="inferred from homology"/>
<dbReference type="PANTHER" id="PTHR12728:SF0">
    <property type="entry name" value="RIBOSOME PRODUCTION FACTOR 2 HOMOLOG"/>
    <property type="match status" value="1"/>
</dbReference>
<evidence type="ECO:0000313" key="10">
    <source>
        <dbReference type="RefSeq" id="XP_002737014.1"/>
    </source>
</evidence>
<evidence type="ECO:0000256" key="1">
    <source>
        <dbReference type="ARBA" id="ARBA00004604"/>
    </source>
</evidence>
<comment type="similarity">
    <text evidence="2 6">Belongs to the RPF2 family.</text>
</comment>
<protein>
    <recommendedName>
        <fullName evidence="3 6">Ribosome production factor 2 homolog</fullName>
    </recommendedName>
    <alternativeName>
        <fullName evidence="5 6">Ribosome biogenesis protein RPF2 homolog</fullName>
    </alternativeName>
</protein>
<gene>
    <name evidence="10" type="primary">LOC100376978</name>
</gene>
<evidence type="ECO:0000256" key="5">
    <source>
        <dbReference type="ARBA" id="ARBA00030889"/>
    </source>
</evidence>
<keyword evidence="4 6" id="KW-0539">Nucleus</keyword>
<evidence type="ECO:0000256" key="3">
    <source>
        <dbReference type="ARBA" id="ARBA00020387"/>
    </source>
</evidence>
<evidence type="ECO:0000256" key="6">
    <source>
        <dbReference type="RuleBase" id="RU367086"/>
    </source>
</evidence>
<evidence type="ECO:0000259" key="8">
    <source>
        <dbReference type="PROSITE" id="PS50833"/>
    </source>
</evidence>
<dbReference type="PROSITE" id="PS50833">
    <property type="entry name" value="BRIX"/>
    <property type="match status" value="1"/>
</dbReference>
<comment type="subcellular location">
    <subcellularLocation>
        <location evidence="1 6">Nucleus</location>
        <location evidence="1 6">Nucleolus</location>
    </subcellularLocation>
</comment>
<dbReference type="InterPro" id="IPR039770">
    <property type="entry name" value="Rpf2"/>
</dbReference>
<evidence type="ECO:0000256" key="2">
    <source>
        <dbReference type="ARBA" id="ARBA00010782"/>
    </source>
</evidence>
<dbReference type="GeneID" id="100376978"/>
<evidence type="ECO:0000256" key="7">
    <source>
        <dbReference type="SAM" id="MobiDB-lite"/>
    </source>
</evidence>
<dbReference type="Pfam" id="PF04427">
    <property type="entry name" value="Brix"/>
    <property type="match status" value="1"/>
</dbReference>
<dbReference type="PANTHER" id="PTHR12728">
    <property type="entry name" value="BRIX DOMAIN CONTAINING PROTEIN"/>
    <property type="match status" value="1"/>
</dbReference>
<organism evidence="9 10">
    <name type="scientific">Saccoglossus kowalevskii</name>
    <name type="common">Acorn worm</name>
    <dbReference type="NCBI Taxonomy" id="10224"/>
    <lineage>
        <taxon>Eukaryota</taxon>
        <taxon>Metazoa</taxon>
        <taxon>Hemichordata</taxon>
        <taxon>Enteropneusta</taxon>
        <taxon>Harrimaniidae</taxon>
        <taxon>Saccoglossus</taxon>
    </lineage>
</organism>
<accession>A0ABM0GTH1</accession>
<sequence>KPRTQRAKRALEQRAPKLVENTKKALFIKGGNTSEIVTQILRDCYALKKGNAILFKKKNILKPFEDQTSLEFFSEKNDTSLFMYGSHSKKRPHNIIIGRTFSYHVLDMIELGVENFKSLSDFKNAKYSSGSKPCLVFSGEPFEQDTEHKRLKSLLVDFFRGPVVTNVRLAGLEHALHFVAIDGKIYLRSYRIILKKSGSRTPRVELEEIGPSLDLVMRRTRLAADDLFKKSMKQPKEAKIRKVKNVSRDVFGTKHGRIHMQKQDLNTLQLRKLKGLKRKTAETENNDNSKKAKSD</sequence>
<feature type="compositionally biased region" description="Basic and acidic residues" evidence="7">
    <location>
        <begin position="279"/>
        <end position="295"/>
    </location>
</feature>
<dbReference type="Proteomes" id="UP000694865">
    <property type="component" value="Unplaced"/>
</dbReference>
<feature type="domain" description="Brix" evidence="8">
    <location>
        <begin position="23"/>
        <end position="226"/>
    </location>
</feature>
<dbReference type="RefSeq" id="XP_002737014.1">
    <property type="nucleotide sequence ID" value="XM_002736968.2"/>
</dbReference>
<feature type="region of interest" description="Disordered" evidence="7">
    <location>
        <begin position="276"/>
        <end position="295"/>
    </location>
</feature>
<feature type="non-terminal residue" evidence="10">
    <location>
        <position position="1"/>
    </location>
</feature>
<name>A0ABM0GTH1_SACKO</name>
<dbReference type="InterPro" id="IPR007109">
    <property type="entry name" value="Brix"/>
</dbReference>
<reference evidence="10" key="1">
    <citation type="submission" date="2025-08" db="UniProtKB">
        <authorList>
            <consortium name="RefSeq"/>
        </authorList>
    </citation>
    <scope>IDENTIFICATION</scope>
    <source>
        <tissue evidence="10">Testes</tissue>
    </source>
</reference>
<evidence type="ECO:0000313" key="9">
    <source>
        <dbReference type="Proteomes" id="UP000694865"/>
    </source>
</evidence>
<evidence type="ECO:0000256" key="4">
    <source>
        <dbReference type="ARBA" id="ARBA00023242"/>
    </source>
</evidence>
<dbReference type="SMART" id="SM00879">
    <property type="entry name" value="Brix"/>
    <property type="match status" value="1"/>
</dbReference>